<keyword evidence="7" id="KW-1278">Translocase</keyword>
<evidence type="ECO:0000256" key="11">
    <source>
        <dbReference type="ARBA" id="ARBA00039098"/>
    </source>
</evidence>
<keyword evidence="6 16" id="KW-0067">ATP-binding</keyword>
<dbReference type="KEGG" id="dej:AWY79_10580"/>
<dbReference type="GO" id="GO:0015833">
    <property type="term" value="P:peptide transport"/>
    <property type="evidence" value="ECO:0007669"/>
    <property type="project" value="InterPro"/>
</dbReference>
<keyword evidence="4" id="KW-1003">Cell membrane</keyword>
<evidence type="ECO:0000313" key="16">
    <source>
        <dbReference type="EMBL" id="TDT89933.1"/>
    </source>
</evidence>
<dbReference type="AlphaFoldDB" id="A0A126QNM6"/>
<proteinExistence type="inferred from homology"/>
<dbReference type="Pfam" id="PF00005">
    <property type="entry name" value="ABC_tran"/>
    <property type="match status" value="1"/>
</dbReference>
<dbReference type="InterPro" id="IPR013563">
    <property type="entry name" value="Oligopep_ABC_C"/>
</dbReference>
<protein>
    <recommendedName>
        <fullName evidence="12">Nickel import system ATP-binding protein NikD</fullName>
        <ecNumber evidence="11">7.2.2.11</ecNumber>
    </recommendedName>
</protein>
<dbReference type="InterPro" id="IPR003439">
    <property type="entry name" value="ABC_transporter-like_ATP-bd"/>
</dbReference>
<dbReference type="EMBL" id="CP014206">
    <property type="protein sequence ID" value="AMK11531.1"/>
    <property type="molecule type" value="Genomic_DNA"/>
</dbReference>
<accession>A0A126QNM6</accession>
<gene>
    <name evidence="15" type="ORF">AWY79_10580</name>
    <name evidence="16" type="ORF">EDC59_103231</name>
</gene>
<dbReference type="GO" id="GO:0005886">
    <property type="term" value="C:plasma membrane"/>
    <property type="evidence" value="ECO:0007669"/>
    <property type="project" value="UniProtKB-SubCell"/>
</dbReference>
<dbReference type="GO" id="GO:0016887">
    <property type="term" value="F:ATP hydrolysis activity"/>
    <property type="evidence" value="ECO:0007669"/>
    <property type="project" value="InterPro"/>
</dbReference>
<evidence type="ECO:0000256" key="3">
    <source>
        <dbReference type="ARBA" id="ARBA00022448"/>
    </source>
</evidence>
<evidence type="ECO:0000256" key="8">
    <source>
        <dbReference type="ARBA" id="ARBA00023065"/>
    </source>
</evidence>
<evidence type="ECO:0000256" key="4">
    <source>
        <dbReference type="ARBA" id="ARBA00022475"/>
    </source>
</evidence>
<dbReference type="InterPro" id="IPR050388">
    <property type="entry name" value="ABC_Ni/Peptide_Import"/>
</dbReference>
<dbReference type="Proteomes" id="UP000295506">
    <property type="component" value="Unassembled WGS sequence"/>
</dbReference>
<comment type="subunit">
    <text evidence="10">The complex is composed of two ATP-binding proteins (NikD and NikE), two transmembrane proteins (NikB and NikC) and a solute-binding protein (NikA).</text>
</comment>
<dbReference type="InterPro" id="IPR027417">
    <property type="entry name" value="P-loop_NTPase"/>
</dbReference>
<dbReference type="EMBL" id="SOBK01000003">
    <property type="protein sequence ID" value="TDT89933.1"/>
    <property type="molecule type" value="Genomic_DNA"/>
</dbReference>
<dbReference type="OrthoDB" id="9809450at2"/>
<comment type="similarity">
    <text evidence="2">Belongs to the ABC transporter superfamily.</text>
</comment>
<dbReference type="EC" id="7.2.2.11" evidence="11"/>
<comment type="subcellular location">
    <subcellularLocation>
        <location evidence="1">Cell inner membrane</location>
        <topology evidence="1">Peripheral membrane protein</topology>
    </subcellularLocation>
</comment>
<sequence>MLSVRNLSIEFSRYGKGWQRRTLHPVRDLSLTIESGEILAVVGSSGSGKSLLAHAILGLLPGNARSSGEILFDGEPVTQRTVARLRGKRIALIPQSVAYLNPLSRVGSQVYRASRLSGQCCRDAARRTDHAFDRYRLESRVKSMYPFQVSGGMARRVLTATATAGDAELLIADEPTTGLDPTVARQSLTHLRELADAGKGIMLITHDIDAAVTIADRVAVIYAGTTVELTPALAFTSGGGLLHPYTRALWNALPQQDFRYVAGNQPMEDRMVGGCIYADRCAARTEECGLPQPLRPVGANQVRCCHA</sequence>
<dbReference type="Proteomes" id="UP000055611">
    <property type="component" value="Chromosome"/>
</dbReference>
<keyword evidence="9" id="KW-0472">Membrane</keyword>
<evidence type="ECO:0000256" key="1">
    <source>
        <dbReference type="ARBA" id="ARBA00004417"/>
    </source>
</evidence>
<evidence type="ECO:0000256" key="6">
    <source>
        <dbReference type="ARBA" id="ARBA00022840"/>
    </source>
</evidence>
<evidence type="ECO:0000256" key="5">
    <source>
        <dbReference type="ARBA" id="ARBA00022741"/>
    </source>
</evidence>
<evidence type="ECO:0000256" key="12">
    <source>
        <dbReference type="ARBA" id="ARBA00044143"/>
    </source>
</evidence>
<dbReference type="CDD" id="cd03257">
    <property type="entry name" value="ABC_NikE_OppD_transporters"/>
    <property type="match status" value="1"/>
</dbReference>
<evidence type="ECO:0000313" key="17">
    <source>
        <dbReference type="Proteomes" id="UP000055611"/>
    </source>
</evidence>
<dbReference type="Gene3D" id="3.40.50.300">
    <property type="entry name" value="P-loop containing nucleotide triphosphate hydrolases"/>
    <property type="match status" value="1"/>
</dbReference>
<evidence type="ECO:0000259" key="14">
    <source>
        <dbReference type="PROSITE" id="PS50893"/>
    </source>
</evidence>
<dbReference type="PANTHER" id="PTHR43297:SF13">
    <property type="entry name" value="NICKEL ABC TRANSPORTER, ATP-BINDING PROTEIN"/>
    <property type="match status" value="1"/>
</dbReference>
<evidence type="ECO:0000313" key="15">
    <source>
        <dbReference type="EMBL" id="AMK11531.1"/>
    </source>
</evidence>
<evidence type="ECO:0000256" key="9">
    <source>
        <dbReference type="ARBA" id="ARBA00023136"/>
    </source>
</evidence>
<keyword evidence="3" id="KW-0813">Transport</keyword>
<comment type="catalytic activity">
    <reaction evidence="13">
        <text>Ni(2+)(out) + ATP + H2O = Ni(2+)(in) + ADP + phosphate + H(+)</text>
        <dbReference type="Rhea" id="RHEA:15557"/>
        <dbReference type="ChEBI" id="CHEBI:15377"/>
        <dbReference type="ChEBI" id="CHEBI:15378"/>
        <dbReference type="ChEBI" id="CHEBI:30616"/>
        <dbReference type="ChEBI" id="CHEBI:43474"/>
        <dbReference type="ChEBI" id="CHEBI:49786"/>
        <dbReference type="ChEBI" id="CHEBI:456216"/>
        <dbReference type="EC" id="7.2.2.11"/>
    </reaction>
    <physiologicalReaction direction="left-to-right" evidence="13">
        <dbReference type="Rhea" id="RHEA:15558"/>
    </physiologicalReaction>
</comment>
<name>A0A126QNM6_9BACT</name>
<dbReference type="SMART" id="SM00382">
    <property type="entry name" value="AAA"/>
    <property type="match status" value="1"/>
</dbReference>
<dbReference type="PROSITE" id="PS50893">
    <property type="entry name" value="ABC_TRANSPORTER_2"/>
    <property type="match status" value="1"/>
</dbReference>
<dbReference type="RefSeq" id="WP_066803408.1">
    <property type="nucleotide sequence ID" value="NZ_CP014206.1"/>
</dbReference>
<reference evidence="15 17" key="1">
    <citation type="journal article" date="2016" name="Front. Microbiol.">
        <title>Genome Sequence of the Piezophilic, Mesophilic Sulfate-Reducing Bacterium Desulfovibrio indicus J2T.</title>
        <authorList>
            <person name="Cao J."/>
            <person name="Maignien L."/>
            <person name="Shao Z."/>
            <person name="Alain K."/>
            <person name="Jebbar M."/>
        </authorList>
    </citation>
    <scope>NUCLEOTIDE SEQUENCE [LARGE SCALE GENOMIC DNA]</scope>
    <source>
        <strain evidence="15 17">J2</strain>
    </source>
</reference>
<evidence type="ECO:0000256" key="13">
    <source>
        <dbReference type="ARBA" id="ARBA00048610"/>
    </source>
</evidence>
<feature type="domain" description="ABC transporter" evidence="14">
    <location>
        <begin position="4"/>
        <end position="248"/>
    </location>
</feature>
<dbReference type="PANTHER" id="PTHR43297">
    <property type="entry name" value="OLIGOPEPTIDE TRANSPORT ATP-BINDING PROTEIN APPD"/>
    <property type="match status" value="1"/>
</dbReference>
<dbReference type="GO" id="GO:0015413">
    <property type="term" value="F:ABC-type nickel transporter activity"/>
    <property type="evidence" value="ECO:0007669"/>
    <property type="project" value="UniProtKB-EC"/>
</dbReference>
<reference evidence="16 18" key="2">
    <citation type="submission" date="2019-03" db="EMBL/GenBank/DDBJ databases">
        <title>Genomic Encyclopedia of Type Strains, Phase IV (KMG-IV): sequencing the most valuable type-strain genomes for metagenomic binning, comparative biology and taxonomic classification.</title>
        <authorList>
            <person name="Goeker M."/>
        </authorList>
    </citation>
    <scope>NUCLEOTIDE SEQUENCE [LARGE SCALE GENOMIC DNA]</scope>
    <source>
        <strain evidence="16 18">DSM 101483</strain>
    </source>
</reference>
<evidence type="ECO:0000256" key="2">
    <source>
        <dbReference type="ARBA" id="ARBA00005417"/>
    </source>
</evidence>
<organism evidence="16 18">
    <name type="scientific">Pseudodesulfovibrio indicus</name>
    <dbReference type="NCBI Taxonomy" id="1716143"/>
    <lineage>
        <taxon>Bacteria</taxon>
        <taxon>Pseudomonadati</taxon>
        <taxon>Thermodesulfobacteriota</taxon>
        <taxon>Desulfovibrionia</taxon>
        <taxon>Desulfovibrionales</taxon>
        <taxon>Desulfovibrionaceae</taxon>
    </lineage>
</organism>
<evidence type="ECO:0000313" key="18">
    <source>
        <dbReference type="Proteomes" id="UP000295506"/>
    </source>
</evidence>
<dbReference type="Pfam" id="PF08352">
    <property type="entry name" value="oligo_HPY"/>
    <property type="match status" value="1"/>
</dbReference>
<keyword evidence="5" id="KW-0547">Nucleotide-binding</keyword>
<evidence type="ECO:0000256" key="10">
    <source>
        <dbReference type="ARBA" id="ARBA00038669"/>
    </source>
</evidence>
<dbReference type="InterPro" id="IPR003593">
    <property type="entry name" value="AAA+_ATPase"/>
</dbReference>
<keyword evidence="17" id="KW-1185">Reference proteome</keyword>
<dbReference type="SUPFAM" id="SSF52540">
    <property type="entry name" value="P-loop containing nucleoside triphosphate hydrolases"/>
    <property type="match status" value="1"/>
</dbReference>
<keyword evidence="8" id="KW-0406">Ion transport</keyword>
<evidence type="ECO:0000256" key="7">
    <source>
        <dbReference type="ARBA" id="ARBA00022967"/>
    </source>
</evidence>
<dbReference type="GO" id="GO:0005524">
    <property type="term" value="F:ATP binding"/>
    <property type="evidence" value="ECO:0007669"/>
    <property type="project" value="UniProtKB-KW"/>
</dbReference>